<feature type="domain" description="Thiamine pyrophosphate enzyme TPP-binding" evidence="5">
    <location>
        <begin position="377"/>
        <end position="523"/>
    </location>
</feature>
<dbReference type="GO" id="GO:0003984">
    <property type="term" value="F:acetolactate synthase activity"/>
    <property type="evidence" value="ECO:0007669"/>
    <property type="project" value="TreeGrafter"/>
</dbReference>
<organism evidence="7 8">
    <name type="scientific">Marinithermofilum abyssi</name>
    <dbReference type="NCBI Taxonomy" id="1571185"/>
    <lineage>
        <taxon>Bacteria</taxon>
        <taxon>Bacillati</taxon>
        <taxon>Bacillota</taxon>
        <taxon>Bacilli</taxon>
        <taxon>Bacillales</taxon>
        <taxon>Thermoactinomycetaceae</taxon>
        <taxon>Marinithermofilum</taxon>
    </lineage>
</organism>
<dbReference type="GO" id="GO:0005948">
    <property type="term" value="C:acetolactate synthase complex"/>
    <property type="evidence" value="ECO:0007669"/>
    <property type="project" value="TreeGrafter"/>
</dbReference>
<dbReference type="Gene3D" id="3.40.50.1220">
    <property type="entry name" value="TPP-binding domain"/>
    <property type="match status" value="1"/>
</dbReference>
<evidence type="ECO:0000259" key="4">
    <source>
        <dbReference type="Pfam" id="PF00205"/>
    </source>
</evidence>
<evidence type="ECO:0000259" key="5">
    <source>
        <dbReference type="Pfam" id="PF02775"/>
    </source>
</evidence>
<protein>
    <submittedName>
        <fullName evidence="7">Acetolactate synthase</fullName>
    </submittedName>
</protein>
<dbReference type="Proteomes" id="UP000625210">
    <property type="component" value="Unassembled WGS sequence"/>
</dbReference>
<dbReference type="FunFam" id="3.40.50.970:FF:000007">
    <property type="entry name" value="Acetolactate synthase"/>
    <property type="match status" value="1"/>
</dbReference>
<dbReference type="PANTHER" id="PTHR18968:SF129">
    <property type="entry name" value="ACETOLACTATE SYNTHASE"/>
    <property type="match status" value="1"/>
</dbReference>
<feature type="domain" description="Thiamine pyrophosphate enzyme N-terminal TPP-binding" evidence="6">
    <location>
        <begin position="3"/>
        <end position="116"/>
    </location>
</feature>
<dbReference type="RefSeq" id="WP_229751718.1">
    <property type="nucleotide sequence ID" value="NZ_BMHQ01000001.1"/>
</dbReference>
<dbReference type="InterPro" id="IPR012000">
    <property type="entry name" value="Thiamin_PyroP_enz_cen_dom"/>
</dbReference>
<proteinExistence type="inferred from homology"/>
<reference evidence="7" key="2">
    <citation type="submission" date="2020-09" db="EMBL/GenBank/DDBJ databases">
        <authorList>
            <person name="Sun Q."/>
            <person name="Zhou Y."/>
        </authorList>
    </citation>
    <scope>NUCLEOTIDE SEQUENCE</scope>
    <source>
        <strain evidence="7">CGMCC 1.15179</strain>
    </source>
</reference>
<dbReference type="Pfam" id="PF02776">
    <property type="entry name" value="TPP_enzyme_N"/>
    <property type="match status" value="1"/>
</dbReference>
<dbReference type="PANTHER" id="PTHR18968">
    <property type="entry name" value="THIAMINE PYROPHOSPHATE ENZYMES"/>
    <property type="match status" value="1"/>
</dbReference>
<dbReference type="GO" id="GO:0050660">
    <property type="term" value="F:flavin adenine dinucleotide binding"/>
    <property type="evidence" value="ECO:0007669"/>
    <property type="project" value="TreeGrafter"/>
</dbReference>
<dbReference type="InterPro" id="IPR012001">
    <property type="entry name" value="Thiamin_PyroP_enz_TPP-bd_dom"/>
</dbReference>
<dbReference type="AlphaFoldDB" id="A0A8J2VD47"/>
<name>A0A8J2VD47_9BACL</name>
<evidence type="ECO:0000256" key="3">
    <source>
        <dbReference type="RuleBase" id="RU362132"/>
    </source>
</evidence>
<dbReference type="EMBL" id="BMHQ01000001">
    <property type="protein sequence ID" value="GGE04955.1"/>
    <property type="molecule type" value="Genomic_DNA"/>
</dbReference>
<dbReference type="SUPFAM" id="SSF52467">
    <property type="entry name" value="DHS-like NAD/FAD-binding domain"/>
    <property type="match status" value="1"/>
</dbReference>
<feature type="domain" description="Thiamine pyrophosphate enzyme central" evidence="4">
    <location>
        <begin position="189"/>
        <end position="319"/>
    </location>
</feature>
<dbReference type="InterPro" id="IPR011766">
    <property type="entry name" value="TPP_enzyme_TPP-bd"/>
</dbReference>
<dbReference type="CDD" id="cd07035">
    <property type="entry name" value="TPP_PYR_POX_like"/>
    <property type="match status" value="1"/>
</dbReference>
<sequence length="544" mass="59561">MDMKVAELFVRSLENEGVRWIFGVPGEENLDLIDALRNSSIQFVVTRHEQGAAMMASAVGKITGIPGVCLSTLGPGATNLVTGVANANMDHAPLVAISGQSGLGTFHKESHQYLDLEALFQPVVKWRTTIHQPESVPEIIRKSFRTAASEKPGAVHISLPEDVAAMEADGRPLPWNVVSQGLASPSEMEQAVQQVNRAKTPVILAGNGVSRAGGEEGIRKLAEKLQAPVLETFMGKGSLPCSHPLSLPMGLYPDDLPLNAALRADLIIAVGYDMVETPPEMWNSKGVPVVHIDSQQPEVDAHYPVSATVVGGIPSNLHRLAEAVEPKEKDPYWESLHERIWKELRSGEKDDSYPVKPQRFLLDLREVMNPEDRLLVDVGAHKVWAGRLFPCYHPQTCFISNGLASMGIALPGAIGVKLADPGRKVAALCGDGAFQMNVQELETAVRLELPIVIVVWRDGGYGLIEWEQEVHFGRSAHVRFGNPDLVKLAEAYGARGYRVERTEELQPLLERAFKQDGPVVIDCPIDYGENMKLTQRLRGHDKRS</sequence>
<keyword evidence="2 3" id="KW-0786">Thiamine pyrophosphate</keyword>
<dbReference type="Gene3D" id="3.40.50.970">
    <property type="match status" value="2"/>
</dbReference>
<dbReference type="GO" id="GO:0009099">
    <property type="term" value="P:L-valine biosynthetic process"/>
    <property type="evidence" value="ECO:0007669"/>
    <property type="project" value="TreeGrafter"/>
</dbReference>
<comment type="caution">
    <text evidence="7">The sequence shown here is derived from an EMBL/GenBank/DDBJ whole genome shotgun (WGS) entry which is preliminary data.</text>
</comment>
<gene>
    <name evidence="7" type="primary">ilvB</name>
    <name evidence="7" type="ORF">GCM10011571_02500</name>
</gene>
<dbReference type="InterPro" id="IPR029061">
    <property type="entry name" value="THDP-binding"/>
</dbReference>
<accession>A0A8J2VD47</accession>
<dbReference type="SUPFAM" id="SSF52518">
    <property type="entry name" value="Thiamin diphosphate-binding fold (THDP-binding)"/>
    <property type="match status" value="2"/>
</dbReference>
<dbReference type="InterPro" id="IPR029035">
    <property type="entry name" value="DHS-like_NAD/FAD-binding_dom"/>
</dbReference>
<dbReference type="InterPro" id="IPR045229">
    <property type="entry name" value="TPP_enz"/>
</dbReference>
<dbReference type="GO" id="GO:0030976">
    <property type="term" value="F:thiamine pyrophosphate binding"/>
    <property type="evidence" value="ECO:0007669"/>
    <property type="project" value="InterPro"/>
</dbReference>
<dbReference type="GO" id="GO:0000287">
    <property type="term" value="F:magnesium ion binding"/>
    <property type="evidence" value="ECO:0007669"/>
    <property type="project" value="InterPro"/>
</dbReference>
<dbReference type="NCBIfam" id="NF006187">
    <property type="entry name" value="PRK08322.1"/>
    <property type="match status" value="1"/>
</dbReference>
<keyword evidence="8" id="KW-1185">Reference proteome</keyword>
<evidence type="ECO:0000259" key="6">
    <source>
        <dbReference type="Pfam" id="PF02776"/>
    </source>
</evidence>
<evidence type="ECO:0000313" key="7">
    <source>
        <dbReference type="EMBL" id="GGE04955.1"/>
    </source>
</evidence>
<dbReference type="Pfam" id="PF00205">
    <property type="entry name" value="TPP_enzyme_M"/>
    <property type="match status" value="1"/>
</dbReference>
<dbReference type="GO" id="GO:0009097">
    <property type="term" value="P:isoleucine biosynthetic process"/>
    <property type="evidence" value="ECO:0007669"/>
    <property type="project" value="TreeGrafter"/>
</dbReference>
<evidence type="ECO:0000256" key="1">
    <source>
        <dbReference type="ARBA" id="ARBA00007812"/>
    </source>
</evidence>
<evidence type="ECO:0000256" key="2">
    <source>
        <dbReference type="ARBA" id="ARBA00023052"/>
    </source>
</evidence>
<comment type="similarity">
    <text evidence="1 3">Belongs to the TPP enzyme family.</text>
</comment>
<dbReference type="Pfam" id="PF02775">
    <property type="entry name" value="TPP_enzyme_C"/>
    <property type="match status" value="1"/>
</dbReference>
<evidence type="ECO:0000313" key="8">
    <source>
        <dbReference type="Proteomes" id="UP000625210"/>
    </source>
</evidence>
<reference evidence="7" key="1">
    <citation type="journal article" date="2014" name="Int. J. Syst. Evol. Microbiol.">
        <title>Complete genome sequence of Corynebacterium casei LMG S-19264T (=DSM 44701T), isolated from a smear-ripened cheese.</title>
        <authorList>
            <consortium name="US DOE Joint Genome Institute (JGI-PGF)"/>
            <person name="Walter F."/>
            <person name="Albersmeier A."/>
            <person name="Kalinowski J."/>
            <person name="Ruckert C."/>
        </authorList>
    </citation>
    <scope>NUCLEOTIDE SEQUENCE</scope>
    <source>
        <strain evidence="7">CGMCC 1.15179</strain>
    </source>
</reference>